<dbReference type="InterPro" id="IPR009081">
    <property type="entry name" value="PP-bd_ACP"/>
</dbReference>
<dbReference type="PANTHER" id="PTHR43775:SF37">
    <property type="entry name" value="SI:DKEY-61P9.11"/>
    <property type="match status" value="1"/>
</dbReference>
<dbReference type="GO" id="GO:0006633">
    <property type="term" value="P:fatty acid biosynthetic process"/>
    <property type="evidence" value="ECO:0007669"/>
    <property type="project" value="InterPro"/>
</dbReference>
<dbReference type="PROSITE" id="PS52019">
    <property type="entry name" value="PKS_MFAS_DH"/>
    <property type="match status" value="1"/>
</dbReference>
<dbReference type="PROSITE" id="PS50075">
    <property type="entry name" value="CARRIER"/>
    <property type="match status" value="2"/>
</dbReference>
<feature type="active site" description="Proton donor; for dehydratase activity" evidence="4">
    <location>
        <position position="1496"/>
    </location>
</feature>
<proteinExistence type="predicted"/>
<comment type="caution">
    <text evidence="10">The sequence shown here is derived from an EMBL/GenBank/DDBJ whole genome shotgun (WGS) entry which is preliminary data.</text>
</comment>
<feature type="domain" description="Carrier" evidence="7">
    <location>
        <begin position="1776"/>
        <end position="1850"/>
    </location>
</feature>
<dbReference type="InterPro" id="IPR042104">
    <property type="entry name" value="PKS_dehydratase_sf"/>
</dbReference>
<sequence>MSKNVTCSVVLFGDQTELLSALRRINHRKDKTALLGYFLDKVKAALREELGRQPRAIRDDIPAFTTVFDLAERYQQDGRSNPAISAALLCVVQLATFIDYFETRPGTQSARDHACILGLGIGLLSAVAVASAPSMVEIIPFAIKAVRVAFRTGAIVSKVSSQIQPSRDNRENWSMVIQYVQPEAVEKELKAFYDKKKTSINSQAYISAVSKSTVTISGAPVQLKELVTEAEFFRRSKPLEIPVDGPYHAPLLYNDSDVQEIIGLWTDEAKPWNPSRVVLSTGSGEPLTYSHPDLLLQKAVTEILKQPLHWDKCLEGIHSHFQKYSSRQCVVFSLGTDHVSRGVAAKLRISTGFEVSLQDIATGFATVPQASGKFSNSKIAIVGMSGRFPGEVGGKVGIEALWKILEEGLDVHKVIPKDRFDVETHYDPTGKKLNTSHTQYGCFIENPGLFDARYFSMSPREAAQTDPMHRLSLVTAAEALEMSGFVPNRTPSSHVSRVGTFYGQTSDDWREVNISQRIDTFFIPAGVRAFGPGRINYFFKFSGPSYSIDTACSSSLAAIQIACTSLRSGECDTALAGGVNILTAPDIFAGLSRGMFLSKSGGCKTFDANADGYCRADGIGTVVLKRLEDAEADNDNILAVILGTATNHSAEAISITHPHAGAQSYLYESILYDAGIDAHDVSYIEMHGTGTQAGDKTETRSVMDVFAPRDRQRAPNNSLYLGAVKSNVGHGEAAAGITALVKLLLMLQKSMIPRHVGIKTTINPAMPPDMEERNEKKRLAFLNNFSAAGGNTGLLLEDAPVVPKKPFFDPRSQHVIVSSAKSIVSTKKNIQNLLEYIQKNPQIDLADLAYTTTARRAHHPYRVAIAASNLFEVSTQLQEALDQTFTPISSTQPKVAFVFTGQGAFYPALGKALYQDSPSFRGNIQQMNSMAINAGFPSIIPAIDGSGTNFSPVVTQLALCCIQMALTKLWGSCGIKPTAVIGHSLGEYAALNAAGVLSISDTINLVGQRAKLLEEKCVAGLHAMLAVKGQLTSIYQAANGKPFEVACINGKQEVVLCGPVGQIAQLSETLKHARLKCMILDVPYAFHSSQVEPILESFSEIAQGATFHIPKIPVISPLLSSVVAESNTKANNFNAEYLCRHAREPVNFLGALQQAWNAEYVNDKTVWIELGPHPICNNMIKASLPSINLGLASLCKSEDPWKTIAASLAALFRGGLRIDWAEVHRDFDQSHRLLNLPLYSFDEKNHWIQYEGDWSLTKGRANITAPAAPAIPPKSKLSTTSVHRIVEESFEGMKGKVVVESDISETILNSAVTGHLSIYADQALTVANYLYKELVSGDREIHMDVCNMEVVKPLIAKGTKEPQLLRITATTDLGTNQAELRYFSIDASGKETVHHATCIVKYSSGGDEWLSEWSQIAYLVKGRIRSLQKSVGEGSAQKLSRGTAYKLFATFVDYSEKFRGMQEVIVDTPELEATSVVNFQTTDKDGDFFCSPYWIDSLAHLSGFIMNGTDAVDGNSVYVSHGWKHMKFSKAFSPSTTYRSYVKMQTAGKDVFAGDVYILEGDVIIGVVGGLKFQRIPRRVLNTLLPPVNGKFTARTEPKPSISAPTLSTTKRPATIVAKSAPTRKTAAAPVTFVPRPIANVHSESLVTKAMAIVAKEAEMDISELQDECVFSEIGIDSLLSLTIAGKFREELNLDVPGDIFLQYPTVKALKAHLSASAPKAAHIVEGKLDPVVGTSIASVSSVEELQEGTTTPWSLLSSASSDTDEPLSTPEADDDSLLATIKATISEQMGLPLEEVSGGVDLGSLGMDSLMTISILGSLREQTGANFTSSFFQDHPTMNDIEVYLNQKSQSPAATPEASSYPQAQSILMQGNPKTAEKILFLIPDGSGSATSYATIPRISNNVAMFGLNCPFMTTPEKYTCSIEKVAELFLNEVKRRQPKGPYYLGGWSAGGVIAYQMVLHLIKQGEKVENLILFDSPCPVHLEALPHRLHRFFGDIGLLGSGGRDPPEWLLPHFEASIKALTAYKPKAIDPKKAPKVLAIWATDGVCKNPSDPRPPPQSDDPKSMKWLLENRTDFGYNGWDQILPKSSITCTKLSGVNHFSMMREPQVHPLAALIKRGLEL</sequence>
<dbReference type="FunFam" id="3.10.129.110:FF:000001">
    <property type="entry name" value="Sterigmatocystin biosynthesis polyketide synthase"/>
    <property type="match status" value="1"/>
</dbReference>
<keyword evidence="3" id="KW-0808">Transferase</keyword>
<dbReference type="GO" id="GO:0044550">
    <property type="term" value="P:secondary metabolite biosynthetic process"/>
    <property type="evidence" value="ECO:0007669"/>
    <property type="project" value="TreeGrafter"/>
</dbReference>
<dbReference type="InterPro" id="IPR020841">
    <property type="entry name" value="PKS_Beta-ketoAc_synthase_dom"/>
</dbReference>
<evidence type="ECO:0000313" key="11">
    <source>
        <dbReference type="Proteomes" id="UP000566819"/>
    </source>
</evidence>
<dbReference type="InterPro" id="IPR050091">
    <property type="entry name" value="PKS_NRPS_Biosynth_Enz"/>
</dbReference>
<evidence type="ECO:0000256" key="6">
    <source>
        <dbReference type="SAM" id="Phobius"/>
    </source>
</evidence>
<dbReference type="InterPro" id="IPR006162">
    <property type="entry name" value="Ppantetheine_attach_site"/>
</dbReference>
<dbReference type="InterPro" id="IPR001227">
    <property type="entry name" value="Ac_transferase_dom_sf"/>
</dbReference>
<evidence type="ECO:0000259" key="7">
    <source>
        <dbReference type="PROSITE" id="PS50075"/>
    </source>
</evidence>
<evidence type="ECO:0000313" key="10">
    <source>
        <dbReference type="EMBL" id="KAF4633958.1"/>
    </source>
</evidence>
<keyword evidence="6" id="KW-1133">Transmembrane helix</keyword>
<keyword evidence="6" id="KW-0812">Transmembrane</keyword>
<dbReference type="GO" id="GO:0004315">
    <property type="term" value="F:3-oxoacyl-[acyl-carrier-protein] synthase activity"/>
    <property type="evidence" value="ECO:0007669"/>
    <property type="project" value="InterPro"/>
</dbReference>
<dbReference type="SUPFAM" id="SSF47336">
    <property type="entry name" value="ACP-like"/>
    <property type="match status" value="2"/>
</dbReference>
<feature type="region of interest" description="Disordered" evidence="5">
    <location>
        <begin position="1751"/>
        <end position="1775"/>
    </location>
</feature>
<keyword evidence="1" id="KW-0596">Phosphopantetheine</keyword>
<evidence type="ECO:0000259" key="8">
    <source>
        <dbReference type="PROSITE" id="PS52004"/>
    </source>
</evidence>
<dbReference type="InterPro" id="IPR032088">
    <property type="entry name" value="SAT"/>
</dbReference>
<feature type="region of interest" description="C-terminal hotdog fold" evidence="4">
    <location>
        <begin position="1436"/>
        <end position="1582"/>
    </location>
</feature>
<evidence type="ECO:0008006" key="12">
    <source>
        <dbReference type="Google" id="ProtNLM"/>
    </source>
</evidence>
<dbReference type="Pfam" id="PF14765">
    <property type="entry name" value="PS-DH"/>
    <property type="match status" value="1"/>
</dbReference>
<dbReference type="InterPro" id="IPR049551">
    <property type="entry name" value="PKS_DH_C"/>
</dbReference>
<dbReference type="InterPro" id="IPR030918">
    <property type="entry name" value="PT_fungal_PKS"/>
</dbReference>
<dbReference type="PROSITE" id="PS00012">
    <property type="entry name" value="PHOSPHOPANTETHEINE"/>
    <property type="match status" value="1"/>
</dbReference>
<dbReference type="Proteomes" id="UP000566819">
    <property type="component" value="Unassembled WGS sequence"/>
</dbReference>
<dbReference type="InterPro" id="IPR016039">
    <property type="entry name" value="Thiolase-like"/>
</dbReference>
<dbReference type="Gene3D" id="3.40.366.10">
    <property type="entry name" value="Malonyl-Coenzyme A Acyl Carrier Protein, domain 2"/>
    <property type="match status" value="2"/>
</dbReference>
<dbReference type="Pfam" id="PF22621">
    <property type="entry name" value="CurL-like_PKS_C"/>
    <property type="match status" value="1"/>
</dbReference>
<dbReference type="PANTHER" id="PTHR43775">
    <property type="entry name" value="FATTY ACID SYNTHASE"/>
    <property type="match status" value="1"/>
</dbReference>
<dbReference type="Gene3D" id="3.40.47.10">
    <property type="match status" value="1"/>
</dbReference>
<dbReference type="FunFam" id="3.40.50.1820:FF:000116">
    <property type="entry name" value="Sterigmatocystin biosynthesis polyketide synthase"/>
    <property type="match status" value="1"/>
</dbReference>
<dbReference type="Gene3D" id="3.10.129.110">
    <property type="entry name" value="Polyketide synthase dehydratase"/>
    <property type="match status" value="1"/>
</dbReference>
<dbReference type="InterPro" id="IPR018201">
    <property type="entry name" value="Ketoacyl_synth_AS"/>
</dbReference>
<keyword evidence="6" id="KW-0472">Membrane</keyword>
<dbReference type="Pfam" id="PF16073">
    <property type="entry name" value="SAT"/>
    <property type="match status" value="1"/>
</dbReference>
<dbReference type="InterPro" id="IPR029058">
    <property type="entry name" value="AB_hydrolase_fold"/>
</dbReference>
<dbReference type="Pfam" id="PF02801">
    <property type="entry name" value="Ketoacyl-synt_C"/>
    <property type="match status" value="1"/>
</dbReference>
<gene>
    <name evidence="10" type="ORF">G7Y89_g4156</name>
</gene>
<dbReference type="InterPro" id="IPR014031">
    <property type="entry name" value="Ketoacyl_synth_C"/>
</dbReference>
<feature type="transmembrane region" description="Helical" evidence="6">
    <location>
        <begin position="113"/>
        <end position="132"/>
    </location>
</feature>
<reference evidence="10 11" key="1">
    <citation type="submission" date="2020-03" db="EMBL/GenBank/DDBJ databases">
        <title>Draft Genome Sequence of Cudoniella acicularis.</title>
        <authorList>
            <person name="Buettner E."/>
            <person name="Kellner H."/>
        </authorList>
    </citation>
    <scope>NUCLEOTIDE SEQUENCE [LARGE SCALE GENOMIC DNA]</scope>
    <source>
        <strain evidence="10 11">DSM 108380</strain>
    </source>
</reference>
<dbReference type="PROSITE" id="PS52004">
    <property type="entry name" value="KS3_2"/>
    <property type="match status" value="1"/>
</dbReference>
<dbReference type="OrthoDB" id="329835at2759"/>
<dbReference type="EMBL" id="JAAMPI010000219">
    <property type="protein sequence ID" value="KAF4633958.1"/>
    <property type="molecule type" value="Genomic_DNA"/>
</dbReference>
<dbReference type="Pfam" id="PF00698">
    <property type="entry name" value="Acyl_transf_1"/>
    <property type="match status" value="1"/>
</dbReference>
<evidence type="ECO:0000256" key="3">
    <source>
        <dbReference type="ARBA" id="ARBA00022679"/>
    </source>
</evidence>
<feature type="active site" description="Proton acceptor; for dehydratase activity" evidence="4">
    <location>
        <position position="1315"/>
    </location>
</feature>
<dbReference type="InterPro" id="IPR016036">
    <property type="entry name" value="Malonyl_transacylase_ACP-bd"/>
</dbReference>
<evidence type="ECO:0000256" key="5">
    <source>
        <dbReference type="SAM" id="MobiDB-lite"/>
    </source>
</evidence>
<dbReference type="SUPFAM" id="SSF55048">
    <property type="entry name" value="Probable ACP-binding domain of malonyl-CoA ACP transacylase"/>
    <property type="match status" value="1"/>
</dbReference>
<keyword evidence="11" id="KW-1185">Reference proteome</keyword>
<accession>A0A8H4W4J7</accession>
<dbReference type="Pfam" id="PF00109">
    <property type="entry name" value="ketoacyl-synt"/>
    <property type="match status" value="1"/>
</dbReference>
<dbReference type="SUPFAM" id="SSF53474">
    <property type="entry name" value="alpha/beta-Hydrolases"/>
    <property type="match status" value="1"/>
</dbReference>
<dbReference type="InterPro" id="IPR020806">
    <property type="entry name" value="PKS_PP-bd"/>
</dbReference>
<dbReference type="InterPro" id="IPR036736">
    <property type="entry name" value="ACP-like_sf"/>
</dbReference>
<dbReference type="Pfam" id="PF00975">
    <property type="entry name" value="Thioesterase"/>
    <property type="match status" value="1"/>
</dbReference>
<dbReference type="SMART" id="SM00825">
    <property type="entry name" value="PKS_KS"/>
    <property type="match status" value="1"/>
</dbReference>
<dbReference type="PROSITE" id="PS00606">
    <property type="entry name" value="KS3_1"/>
    <property type="match status" value="1"/>
</dbReference>
<evidence type="ECO:0000256" key="4">
    <source>
        <dbReference type="PROSITE-ProRule" id="PRU01363"/>
    </source>
</evidence>
<dbReference type="SMART" id="SM00823">
    <property type="entry name" value="PKS_PP"/>
    <property type="match status" value="2"/>
</dbReference>
<dbReference type="InterPro" id="IPR001031">
    <property type="entry name" value="Thioesterase"/>
</dbReference>
<dbReference type="NCBIfam" id="TIGR04532">
    <property type="entry name" value="PT_fungal_PKS"/>
    <property type="match status" value="1"/>
</dbReference>
<dbReference type="FunFam" id="1.10.1200.10:FF:000011">
    <property type="entry name" value="Sterigmatocystin biosynthesis polyketide synthase"/>
    <property type="match status" value="1"/>
</dbReference>
<dbReference type="Gene3D" id="3.40.50.1820">
    <property type="entry name" value="alpha/beta hydrolase"/>
    <property type="match status" value="1"/>
</dbReference>
<dbReference type="Gene3D" id="3.30.70.3290">
    <property type="match status" value="1"/>
</dbReference>
<keyword evidence="2" id="KW-0597">Phosphoprotein</keyword>
<dbReference type="SUPFAM" id="SSF53901">
    <property type="entry name" value="Thiolase-like"/>
    <property type="match status" value="1"/>
</dbReference>
<feature type="domain" description="Ketosynthase family 3 (KS3)" evidence="8">
    <location>
        <begin position="376"/>
        <end position="798"/>
    </location>
</feature>
<feature type="compositionally biased region" description="Polar residues" evidence="5">
    <location>
        <begin position="1751"/>
        <end position="1762"/>
    </location>
</feature>
<evidence type="ECO:0000256" key="1">
    <source>
        <dbReference type="ARBA" id="ARBA00022450"/>
    </source>
</evidence>
<dbReference type="GO" id="GO:0004312">
    <property type="term" value="F:fatty acid synthase activity"/>
    <property type="evidence" value="ECO:0007669"/>
    <property type="project" value="TreeGrafter"/>
</dbReference>
<dbReference type="Pfam" id="PF00550">
    <property type="entry name" value="PP-binding"/>
    <property type="match status" value="2"/>
</dbReference>
<dbReference type="SUPFAM" id="SSF52151">
    <property type="entry name" value="FabD/lysophospholipase-like"/>
    <property type="match status" value="1"/>
</dbReference>
<feature type="region of interest" description="N-terminal hotdog fold" evidence="4">
    <location>
        <begin position="1283"/>
        <end position="1407"/>
    </location>
</feature>
<dbReference type="SMART" id="SM00827">
    <property type="entry name" value="PKS_AT"/>
    <property type="match status" value="1"/>
</dbReference>
<organism evidence="10 11">
    <name type="scientific">Cudoniella acicularis</name>
    <dbReference type="NCBI Taxonomy" id="354080"/>
    <lineage>
        <taxon>Eukaryota</taxon>
        <taxon>Fungi</taxon>
        <taxon>Dikarya</taxon>
        <taxon>Ascomycota</taxon>
        <taxon>Pezizomycotina</taxon>
        <taxon>Leotiomycetes</taxon>
        <taxon>Helotiales</taxon>
        <taxon>Tricladiaceae</taxon>
        <taxon>Cudoniella</taxon>
    </lineage>
</organism>
<dbReference type="InterPro" id="IPR049900">
    <property type="entry name" value="PKS_mFAS_DH"/>
</dbReference>
<dbReference type="InterPro" id="IPR014030">
    <property type="entry name" value="Ketoacyl_synth_N"/>
</dbReference>
<feature type="domain" description="PKS/mFAS DH" evidence="9">
    <location>
        <begin position="1283"/>
        <end position="1582"/>
    </location>
</feature>
<dbReference type="InterPro" id="IPR014043">
    <property type="entry name" value="Acyl_transferase_dom"/>
</dbReference>
<evidence type="ECO:0000259" key="9">
    <source>
        <dbReference type="PROSITE" id="PS52019"/>
    </source>
</evidence>
<feature type="domain" description="Carrier" evidence="7">
    <location>
        <begin position="1641"/>
        <end position="1718"/>
    </location>
</feature>
<protein>
    <recommendedName>
        <fullName evidence="12">Polyketide synthase</fullName>
    </recommendedName>
</protein>
<dbReference type="Gene3D" id="1.10.1200.10">
    <property type="entry name" value="ACP-like"/>
    <property type="match status" value="2"/>
</dbReference>
<dbReference type="InterPro" id="IPR016035">
    <property type="entry name" value="Acyl_Trfase/lysoPLipase"/>
</dbReference>
<dbReference type="GO" id="GO:0031177">
    <property type="term" value="F:phosphopantetheine binding"/>
    <property type="evidence" value="ECO:0007669"/>
    <property type="project" value="InterPro"/>
</dbReference>
<dbReference type="CDD" id="cd00833">
    <property type="entry name" value="PKS"/>
    <property type="match status" value="1"/>
</dbReference>
<name>A0A8H4W4J7_9HELO</name>
<evidence type="ECO:0000256" key="2">
    <source>
        <dbReference type="ARBA" id="ARBA00022553"/>
    </source>
</evidence>